<dbReference type="Proteomes" id="UP001139012">
    <property type="component" value="Unassembled WGS sequence"/>
</dbReference>
<evidence type="ECO:0000313" key="2">
    <source>
        <dbReference type="EMBL" id="MCG2665316.1"/>
    </source>
</evidence>
<dbReference type="EMBL" id="JAKLUA010000001">
    <property type="protein sequence ID" value="MCG2665316.1"/>
    <property type="molecule type" value="Genomic_DNA"/>
</dbReference>
<comment type="caution">
    <text evidence="2">The sequence shown here is derived from an EMBL/GenBank/DDBJ whole genome shotgun (WGS) entry which is preliminary data.</text>
</comment>
<reference evidence="2" key="1">
    <citation type="submission" date="2022-01" db="EMBL/GenBank/DDBJ databases">
        <title>Genome sequnece data of strain Bradyrhizobium sp. nov.</title>
        <authorList>
            <person name="Zhang J."/>
        </authorList>
    </citation>
    <scope>NUCLEOTIDE SEQUENCE</scope>
    <source>
        <strain evidence="2">WYCCWR 12774</strain>
    </source>
</reference>
<evidence type="ECO:0000256" key="1">
    <source>
        <dbReference type="SAM" id="Coils"/>
    </source>
</evidence>
<dbReference type="RefSeq" id="WP_237868744.1">
    <property type="nucleotide sequence ID" value="NZ_JAKLUA010000001.1"/>
</dbReference>
<organism evidence="2 3">
    <name type="scientific">Bradyrhizobium zhengyangense</name>
    <dbReference type="NCBI Taxonomy" id="2911009"/>
    <lineage>
        <taxon>Bacteria</taxon>
        <taxon>Pseudomonadati</taxon>
        <taxon>Pseudomonadota</taxon>
        <taxon>Alphaproteobacteria</taxon>
        <taxon>Hyphomicrobiales</taxon>
        <taxon>Nitrobacteraceae</taxon>
        <taxon>Bradyrhizobium</taxon>
    </lineage>
</organism>
<protein>
    <recommendedName>
        <fullName evidence="4">DNA packaging protein</fullName>
    </recommendedName>
</protein>
<sequence length="157" mass="17705">MTKVSGTQLAAHLGLSRPYLDRLVADGTIARDGASKFDLDESRLRYIRRLREARRSSPVAEAQAQYQRAKARHLELENARKEKQLMEVEDHVAAVDEIVGIMLTHLSGLPARCTRDLTTRRSMEAAILQMRQEIADTAAERTREHEREAATIGANRT</sequence>
<gene>
    <name evidence="2" type="ORF">L6637_00035</name>
</gene>
<feature type="coiled-coil region" evidence="1">
    <location>
        <begin position="59"/>
        <end position="91"/>
    </location>
</feature>
<evidence type="ECO:0008006" key="4">
    <source>
        <dbReference type="Google" id="ProtNLM"/>
    </source>
</evidence>
<proteinExistence type="predicted"/>
<keyword evidence="1" id="KW-0175">Coiled coil</keyword>
<accession>A0ABS9LE74</accession>
<name>A0ABS9LE74_9BRAD</name>
<keyword evidence="3" id="KW-1185">Reference proteome</keyword>
<evidence type="ECO:0000313" key="3">
    <source>
        <dbReference type="Proteomes" id="UP001139012"/>
    </source>
</evidence>